<evidence type="ECO:0000313" key="3">
    <source>
        <dbReference type="Proteomes" id="UP000034646"/>
    </source>
</evidence>
<gene>
    <name evidence="2" type="ORF">UV76_C0001G0048</name>
</gene>
<dbReference type="Proteomes" id="UP000034646">
    <property type="component" value="Unassembled WGS sequence"/>
</dbReference>
<keyword evidence="1" id="KW-0812">Transmembrane</keyword>
<feature type="transmembrane region" description="Helical" evidence="1">
    <location>
        <begin position="6"/>
        <end position="24"/>
    </location>
</feature>
<evidence type="ECO:0000313" key="2">
    <source>
        <dbReference type="EMBL" id="KKT01290.1"/>
    </source>
</evidence>
<organism evidence="2 3">
    <name type="scientific">Candidatus Nomurabacteria bacterium GW2011_GWA2_43_15</name>
    <dbReference type="NCBI Taxonomy" id="1618738"/>
    <lineage>
        <taxon>Bacteria</taxon>
        <taxon>Candidatus Nomuraibacteriota</taxon>
    </lineage>
</organism>
<reference evidence="2 3" key="1">
    <citation type="journal article" date="2015" name="Nature">
        <title>rRNA introns, odd ribosomes, and small enigmatic genomes across a large radiation of phyla.</title>
        <authorList>
            <person name="Brown C.T."/>
            <person name="Hug L.A."/>
            <person name="Thomas B.C."/>
            <person name="Sharon I."/>
            <person name="Castelle C.J."/>
            <person name="Singh A."/>
            <person name="Wilkins M.J."/>
            <person name="Williams K.H."/>
            <person name="Banfield J.F."/>
        </authorList>
    </citation>
    <scope>NUCLEOTIDE SEQUENCE [LARGE SCALE GENOMIC DNA]</scope>
</reference>
<accession>A0A0G1DUG9</accession>
<name>A0A0G1DUG9_9BACT</name>
<sequence>MNTQKLVLTVLVLVVVLGLGFMVVKQRGIVPGSENEGPEEIFPEPADGGTNKSAEFGKAVAFGLNDRVIFSDGLNIELKDINDSRCPSGVQCIWAGEIVGIFTASGGALIAPTEIYLGTVNNKSIISKGYTFSLTSATKSGITIQVAKN</sequence>
<dbReference type="AlphaFoldDB" id="A0A0G1DUG9"/>
<protein>
    <submittedName>
        <fullName evidence="2">Uncharacterized protein</fullName>
    </submittedName>
</protein>
<evidence type="ECO:0000256" key="1">
    <source>
        <dbReference type="SAM" id="Phobius"/>
    </source>
</evidence>
<proteinExistence type="predicted"/>
<keyword evidence="1" id="KW-0472">Membrane</keyword>
<keyword evidence="1" id="KW-1133">Transmembrane helix</keyword>
<comment type="caution">
    <text evidence="2">The sequence shown here is derived from an EMBL/GenBank/DDBJ whole genome shotgun (WGS) entry which is preliminary data.</text>
</comment>
<dbReference type="STRING" id="1618738.UV76_C0001G0048"/>
<dbReference type="EMBL" id="LCFS01000001">
    <property type="protein sequence ID" value="KKT01290.1"/>
    <property type="molecule type" value="Genomic_DNA"/>
</dbReference>